<proteinExistence type="predicted"/>
<feature type="chain" id="PRO_5046556535" description="Secreted protein" evidence="1">
    <location>
        <begin position="28"/>
        <end position="64"/>
    </location>
</feature>
<sequence length="64" mass="6128">MNRFLACTAAAVAAAVTAFGAAAPASADDAPAAAPEKSCDSGLGGVTKHVGVKICPTLDGVKGR</sequence>
<dbReference type="RefSeq" id="WP_378579939.1">
    <property type="nucleotide sequence ID" value="NZ_JBHSFQ010000044.1"/>
</dbReference>
<name>A0ABV9E3E0_9ACTN</name>
<comment type="caution">
    <text evidence="2">The sequence shown here is derived from an EMBL/GenBank/DDBJ whole genome shotgun (WGS) entry which is preliminary data.</text>
</comment>
<dbReference type="Proteomes" id="UP001595923">
    <property type="component" value="Unassembled WGS sequence"/>
</dbReference>
<dbReference type="EMBL" id="JBHSFQ010000044">
    <property type="protein sequence ID" value="MFC4565705.1"/>
    <property type="molecule type" value="Genomic_DNA"/>
</dbReference>
<protein>
    <recommendedName>
        <fullName evidence="4">Secreted protein</fullName>
    </recommendedName>
</protein>
<evidence type="ECO:0008006" key="4">
    <source>
        <dbReference type="Google" id="ProtNLM"/>
    </source>
</evidence>
<evidence type="ECO:0000256" key="1">
    <source>
        <dbReference type="SAM" id="SignalP"/>
    </source>
</evidence>
<gene>
    <name evidence="2" type="ORF">ACFO4E_27925</name>
</gene>
<keyword evidence="3" id="KW-1185">Reference proteome</keyword>
<evidence type="ECO:0000313" key="2">
    <source>
        <dbReference type="EMBL" id="MFC4565705.1"/>
    </source>
</evidence>
<keyword evidence="1" id="KW-0732">Signal</keyword>
<reference evidence="3" key="1">
    <citation type="journal article" date="2019" name="Int. J. Syst. Evol. Microbiol.">
        <title>The Global Catalogue of Microorganisms (GCM) 10K type strain sequencing project: providing services to taxonomists for standard genome sequencing and annotation.</title>
        <authorList>
            <consortium name="The Broad Institute Genomics Platform"/>
            <consortium name="The Broad Institute Genome Sequencing Center for Infectious Disease"/>
            <person name="Wu L."/>
            <person name="Ma J."/>
        </authorList>
    </citation>
    <scope>NUCLEOTIDE SEQUENCE [LARGE SCALE GENOMIC DNA]</scope>
    <source>
        <strain evidence="3">XZYJ18</strain>
    </source>
</reference>
<feature type="signal peptide" evidence="1">
    <location>
        <begin position="1"/>
        <end position="27"/>
    </location>
</feature>
<organism evidence="2 3">
    <name type="scientific">Nocardiopsis mangrovi</name>
    <dbReference type="NCBI Taxonomy" id="1179818"/>
    <lineage>
        <taxon>Bacteria</taxon>
        <taxon>Bacillati</taxon>
        <taxon>Actinomycetota</taxon>
        <taxon>Actinomycetes</taxon>
        <taxon>Streptosporangiales</taxon>
        <taxon>Nocardiopsidaceae</taxon>
        <taxon>Nocardiopsis</taxon>
    </lineage>
</organism>
<evidence type="ECO:0000313" key="3">
    <source>
        <dbReference type="Proteomes" id="UP001595923"/>
    </source>
</evidence>
<accession>A0ABV9E3E0</accession>